<keyword evidence="4" id="KW-0732">Signal</keyword>
<dbReference type="SUPFAM" id="SSF52058">
    <property type="entry name" value="L domain-like"/>
    <property type="match status" value="1"/>
</dbReference>
<dbReference type="PANTHER" id="PTHR48061:SF46">
    <property type="entry name" value="LEUCINE-RICH REPEAT-CONTAINING N-TERMINAL PLANT-TYPE DOMAIN-CONTAINING PROTEIN"/>
    <property type="match status" value="1"/>
</dbReference>
<keyword evidence="8" id="KW-0675">Receptor</keyword>
<dbReference type="InterPro" id="IPR001611">
    <property type="entry name" value="Leu-rich_rpt"/>
</dbReference>
<keyword evidence="7 10" id="KW-0472">Membrane</keyword>
<dbReference type="Proteomes" id="UP000796880">
    <property type="component" value="Unassembled WGS sequence"/>
</dbReference>
<dbReference type="Pfam" id="PF13855">
    <property type="entry name" value="LRR_8"/>
    <property type="match status" value="1"/>
</dbReference>
<dbReference type="GO" id="GO:0016020">
    <property type="term" value="C:membrane"/>
    <property type="evidence" value="ECO:0007669"/>
    <property type="project" value="UniProtKB-SubCell"/>
</dbReference>
<keyword evidence="12" id="KW-1185">Reference proteome</keyword>
<keyword evidence="9" id="KW-0325">Glycoprotein</keyword>
<dbReference type="OrthoDB" id="1911164at2759"/>
<reference evidence="11" key="1">
    <citation type="submission" date="2020-03" db="EMBL/GenBank/DDBJ databases">
        <title>A high-quality chromosome-level genome assembly of a woody plant with both climbing and erect habits, Rhamnella rubrinervis.</title>
        <authorList>
            <person name="Lu Z."/>
            <person name="Yang Y."/>
            <person name="Zhu X."/>
            <person name="Sun Y."/>
        </authorList>
    </citation>
    <scope>NUCLEOTIDE SEQUENCE</scope>
    <source>
        <strain evidence="11">BYM</strain>
        <tissue evidence="11">Leaf</tissue>
    </source>
</reference>
<feature type="transmembrane region" description="Helical" evidence="10">
    <location>
        <begin position="130"/>
        <end position="150"/>
    </location>
</feature>
<comment type="caution">
    <text evidence="11">The sequence shown here is derived from an EMBL/GenBank/DDBJ whole genome shotgun (WGS) entry which is preliminary data.</text>
</comment>
<organism evidence="11 12">
    <name type="scientific">Rhamnella rubrinervis</name>
    <dbReference type="NCBI Taxonomy" id="2594499"/>
    <lineage>
        <taxon>Eukaryota</taxon>
        <taxon>Viridiplantae</taxon>
        <taxon>Streptophyta</taxon>
        <taxon>Embryophyta</taxon>
        <taxon>Tracheophyta</taxon>
        <taxon>Spermatophyta</taxon>
        <taxon>Magnoliopsida</taxon>
        <taxon>eudicotyledons</taxon>
        <taxon>Gunneridae</taxon>
        <taxon>Pentapetalae</taxon>
        <taxon>rosids</taxon>
        <taxon>fabids</taxon>
        <taxon>Rosales</taxon>
        <taxon>Rhamnaceae</taxon>
        <taxon>rhamnoid group</taxon>
        <taxon>Rhamneae</taxon>
        <taxon>Rhamnella</taxon>
    </lineage>
</organism>
<dbReference type="Gene3D" id="3.80.10.10">
    <property type="entry name" value="Ribonuclease Inhibitor"/>
    <property type="match status" value="1"/>
</dbReference>
<dbReference type="PANTHER" id="PTHR48061">
    <property type="entry name" value="LEUCINE-RICH REPEAT RECEPTOR PROTEIN KINASE EMS1-LIKE-RELATED"/>
    <property type="match status" value="1"/>
</dbReference>
<dbReference type="InterPro" id="IPR032675">
    <property type="entry name" value="LRR_dom_sf"/>
</dbReference>
<evidence type="ECO:0000256" key="7">
    <source>
        <dbReference type="ARBA" id="ARBA00023136"/>
    </source>
</evidence>
<evidence type="ECO:0000256" key="10">
    <source>
        <dbReference type="SAM" id="Phobius"/>
    </source>
</evidence>
<evidence type="ECO:0000256" key="9">
    <source>
        <dbReference type="ARBA" id="ARBA00023180"/>
    </source>
</evidence>
<evidence type="ECO:0000256" key="5">
    <source>
        <dbReference type="ARBA" id="ARBA00022737"/>
    </source>
</evidence>
<keyword evidence="2" id="KW-0433">Leucine-rich repeat</keyword>
<comment type="subcellular location">
    <subcellularLocation>
        <location evidence="1">Membrane</location>
        <topology evidence="1">Single-pass type I membrane protein</topology>
    </subcellularLocation>
</comment>
<evidence type="ECO:0000256" key="1">
    <source>
        <dbReference type="ARBA" id="ARBA00004479"/>
    </source>
</evidence>
<evidence type="ECO:0000256" key="6">
    <source>
        <dbReference type="ARBA" id="ARBA00022989"/>
    </source>
</evidence>
<evidence type="ECO:0000256" key="4">
    <source>
        <dbReference type="ARBA" id="ARBA00022729"/>
    </source>
</evidence>
<dbReference type="Pfam" id="PF00560">
    <property type="entry name" value="LRR_1"/>
    <property type="match status" value="1"/>
</dbReference>
<keyword evidence="5" id="KW-0677">Repeat</keyword>
<keyword evidence="3 10" id="KW-0812">Transmembrane</keyword>
<evidence type="ECO:0000313" key="11">
    <source>
        <dbReference type="EMBL" id="KAF3446427.1"/>
    </source>
</evidence>
<accession>A0A8K0H606</accession>
<evidence type="ECO:0000313" key="12">
    <source>
        <dbReference type="Proteomes" id="UP000796880"/>
    </source>
</evidence>
<name>A0A8K0H606_9ROSA</name>
<proteinExistence type="predicted"/>
<keyword evidence="6 10" id="KW-1133">Transmembrane helix</keyword>
<gene>
    <name evidence="11" type="ORF">FNV43_RR11606</name>
</gene>
<protein>
    <recommendedName>
        <fullName evidence="13">Receptor-like protein 12</fullName>
    </recommendedName>
</protein>
<dbReference type="EMBL" id="VOIH02000005">
    <property type="protein sequence ID" value="KAF3446427.1"/>
    <property type="molecule type" value="Genomic_DNA"/>
</dbReference>
<dbReference type="AlphaFoldDB" id="A0A8K0H606"/>
<sequence>MIPHSFCHVSTLEIVDLSNNSLSGSVPQCFHNFSSVLSVLDLRMNNLQGTIPDTFVGGNSLMNLVLNGNHLEGSLPRSLVKFESLETLDLGNNHINATFPHCAQDETPQPPPKLQENDDPDSKIGFDWKFALMGYGCGAVFGLSMGYIVLQIGKPLWLVSMVEVYGKRRVKRPSYNNSILFMEEQQEQV</sequence>
<evidence type="ECO:0000256" key="8">
    <source>
        <dbReference type="ARBA" id="ARBA00023170"/>
    </source>
</evidence>
<dbReference type="InterPro" id="IPR046956">
    <property type="entry name" value="RLP23-like"/>
</dbReference>
<evidence type="ECO:0000256" key="2">
    <source>
        <dbReference type="ARBA" id="ARBA00022614"/>
    </source>
</evidence>
<dbReference type="FunFam" id="3.80.10.10:FF:000041">
    <property type="entry name" value="LRR receptor-like serine/threonine-protein kinase ERECTA"/>
    <property type="match status" value="1"/>
</dbReference>
<evidence type="ECO:0000256" key="3">
    <source>
        <dbReference type="ARBA" id="ARBA00022692"/>
    </source>
</evidence>
<evidence type="ECO:0008006" key="13">
    <source>
        <dbReference type="Google" id="ProtNLM"/>
    </source>
</evidence>